<proteinExistence type="predicted"/>
<evidence type="ECO:0000259" key="1">
    <source>
        <dbReference type="Pfam" id="PF05685"/>
    </source>
</evidence>
<keyword evidence="2" id="KW-0540">Nuclease</keyword>
<dbReference type="Proteomes" id="UP001214441">
    <property type="component" value="Unassembled WGS sequence"/>
</dbReference>
<dbReference type="PANTHER" id="PTHR35400">
    <property type="entry name" value="SLR1083 PROTEIN"/>
    <property type="match status" value="1"/>
</dbReference>
<dbReference type="SUPFAM" id="SSF52980">
    <property type="entry name" value="Restriction endonuclease-like"/>
    <property type="match status" value="1"/>
</dbReference>
<keyword evidence="3" id="KW-1185">Reference proteome</keyword>
<reference evidence="2 3" key="1">
    <citation type="submission" date="2023-05" db="EMBL/GenBank/DDBJ databases">
        <title>Streptantibioticus silvisoli sp. nov., acidotolerant actinomycetes 1 from pine litter.</title>
        <authorList>
            <person name="Swiecimska M."/>
            <person name="Golinska P."/>
            <person name="Sangal V."/>
            <person name="Wachnowicz B."/>
            <person name="Goodfellow M."/>
        </authorList>
    </citation>
    <scope>NUCLEOTIDE SEQUENCE [LARGE SCALE GENOMIC DNA]</scope>
    <source>
        <strain evidence="2 3">DSM 42109</strain>
    </source>
</reference>
<dbReference type="Pfam" id="PF05685">
    <property type="entry name" value="Uma2"/>
    <property type="match status" value="1"/>
</dbReference>
<protein>
    <submittedName>
        <fullName evidence="2">Uma2 family endonuclease</fullName>
    </submittedName>
</protein>
<dbReference type="CDD" id="cd06260">
    <property type="entry name" value="DUF820-like"/>
    <property type="match status" value="1"/>
</dbReference>
<dbReference type="InterPro" id="IPR011335">
    <property type="entry name" value="Restrct_endonuc-II-like"/>
</dbReference>
<accession>A0ABT7A9W7</accession>
<keyword evidence="2" id="KW-0378">Hydrolase</keyword>
<dbReference type="EMBL" id="JANCPR020000075">
    <property type="protein sequence ID" value="MDJ1138153.1"/>
    <property type="molecule type" value="Genomic_DNA"/>
</dbReference>
<comment type="caution">
    <text evidence="2">The sequence shown here is derived from an EMBL/GenBank/DDBJ whole genome shotgun (WGS) entry which is preliminary data.</text>
</comment>
<dbReference type="InterPro" id="IPR012296">
    <property type="entry name" value="Nuclease_put_TT1808"/>
</dbReference>
<organism evidence="2 3">
    <name type="scientific">Streptomyces iconiensis</name>
    <dbReference type="NCBI Taxonomy" id="1384038"/>
    <lineage>
        <taxon>Bacteria</taxon>
        <taxon>Bacillati</taxon>
        <taxon>Actinomycetota</taxon>
        <taxon>Actinomycetes</taxon>
        <taxon>Kitasatosporales</taxon>
        <taxon>Streptomycetaceae</taxon>
        <taxon>Streptomyces</taxon>
    </lineage>
</organism>
<dbReference type="PANTHER" id="PTHR35400:SF3">
    <property type="entry name" value="SLL1072 PROTEIN"/>
    <property type="match status" value="1"/>
</dbReference>
<dbReference type="GO" id="GO:0004519">
    <property type="term" value="F:endonuclease activity"/>
    <property type="evidence" value="ECO:0007669"/>
    <property type="project" value="UniProtKB-KW"/>
</dbReference>
<sequence>MDDLVRGVVPEGYKIELFEGRVIMTPRSPEQDWTVSDVRDAAKSAGISRDRILSDVLIKFPGENDAAPDLTIITGGATRSGNSFTCVDVLAVVEIPSEPDDEKDYVRNVHKYSRYGIPSYLIADPFRRVCTLMTEPHANGYGSTEEIPYGEELTLRLVTGETVRVDTGSFPVREDPAGH</sequence>
<keyword evidence="2" id="KW-0255">Endonuclease</keyword>
<evidence type="ECO:0000313" key="2">
    <source>
        <dbReference type="EMBL" id="MDJ1138153.1"/>
    </source>
</evidence>
<name>A0ABT7A9W7_9ACTN</name>
<evidence type="ECO:0000313" key="3">
    <source>
        <dbReference type="Proteomes" id="UP001214441"/>
    </source>
</evidence>
<dbReference type="Gene3D" id="3.90.1570.10">
    <property type="entry name" value="tt1808, chain A"/>
    <property type="match status" value="1"/>
</dbReference>
<dbReference type="InterPro" id="IPR008538">
    <property type="entry name" value="Uma2"/>
</dbReference>
<dbReference type="RefSeq" id="WP_274045080.1">
    <property type="nucleotide sequence ID" value="NZ_JANCPR020000075.1"/>
</dbReference>
<gene>
    <name evidence="2" type="ORF">NMN56_040580</name>
</gene>
<feature type="domain" description="Putative restriction endonuclease" evidence="1">
    <location>
        <begin position="10"/>
        <end position="158"/>
    </location>
</feature>